<sequence length="355" mass="38726">MTTHASPPPAILSIAPLAMPWDTLDPFLFCVHHDDAYPPGNGRYGPDAALLKGRQMGSDFSGQGGWSMYHGQQVPGFPAHPHRGFETVTIVRQGRIDHSDSLGAGARFGGGDVQWLTAGKGIVHAEMFPLLQTTQPNPLELFQIWLNLPAASKMVDPHFTMFWSQDIPRHSFTDDAGRATEVVCIAGALPVPGGVTEPLSPPPDSWASRPHADLAIWTLRLAPGAHWTLPASTGDGTRRKLYFFAGSRLAIDGQAVAVRHSLELRAGAAVTLVNEGAEAAELLMLQGRPIGEPVAQYGPFVMNTEQQLRQAFEDYRRTQFGGWPWPDPAPVHGDEADRFARHADGRTERFPSQER</sequence>
<evidence type="ECO:0000256" key="2">
    <source>
        <dbReference type="RuleBase" id="RU003457"/>
    </source>
</evidence>
<evidence type="ECO:0000256" key="3">
    <source>
        <dbReference type="SAM" id="MobiDB-lite"/>
    </source>
</evidence>
<dbReference type="RefSeq" id="WP_394483576.1">
    <property type="nucleotide sequence ID" value="NZ_JBIGHV010000011.1"/>
</dbReference>
<evidence type="ECO:0000259" key="5">
    <source>
        <dbReference type="Pfam" id="PF05726"/>
    </source>
</evidence>
<feature type="domain" description="Pirin C-terminal" evidence="5">
    <location>
        <begin position="217"/>
        <end position="321"/>
    </location>
</feature>
<name>A0ABW7FAM4_9BURK</name>
<gene>
    <name evidence="6" type="ORF">ACG00Y_24690</name>
</gene>
<dbReference type="InterPro" id="IPR012093">
    <property type="entry name" value="Pirin"/>
</dbReference>
<evidence type="ECO:0000313" key="6">
    <source>
        <dbReference type="EMBL" id="MFG6433134.1"/>
    </source>
</evidence>
<feature type="domain" description="Pirin N-terminal" evidence="4">
    <location>
        <begin position="69"/>
        <end position="146"/>
    </location>
</feature>
<comment type="similarity">
    <text evidence="1 2">Belongs to the pirin family.</text>
</comment>
<dbReference type="Gene3D" id="2.60.120.10">
    <property type="entry name" value="Jelly Rolls"/>
    <property type="match status" value="2"/>
</dbReference>
<dbReference type="PANTHER" id="PTHR13903:SF8">
    <property type="entry name" value="PIRIN"/>
    <property type="match status" value="1"/>
</dbReference>
<dbReference type="EMBL" id="JBIGHV010000011">
    <property type="protein sequence ID" value="MFG6433134.1"/>
    <property type="molecule type" value="Genomic_DNA"/>
</dbReference>
<dbReference type="PANTHER" id="PTHR13903">
    <property type="entry name" value="PIRIN-RELATED"/>
    <property type="match status" value="1"/>
</dbReference>
<protein>
    <submittedName>
        <fullName evidence="6">Pirin family protein</fullName>
    </submittedName>
</protein>
<feature type="compositionally biased region" description="Basic and acidic residues" evidence="3">
    <location>
        <begin position="332"/>
        <end position="355"/>
    </location>
</feature>
<accession>A0ABW7FAM4</accession>
<proteinExistence type="inferred from homology"/>
<dbReference type="Proteomes" id="UP001606210">
    <property type="component" value="Unassembled WGS sequence"/>
</dbReference>
<comment type="caution">
    <text evidence="6">The sequence shown here is derived from an EMBL/GenBank/DDBJ whole genome shotgun (WGS) entry which is preliminary data.</text>
</comment>
<evidence type="ECO:0000313" key="7">
    <source>
        <dbReference type="Proteomes" id="UP001606210"/>
    </source>
</evidence>
<dbReference type="InterPro" id="IPR011051">
    <property type="entry name" value="RmlC_Cupin_sf"/>
</dbReference>
<evidence type="ECO:0000259" key="4">
    <source>
        <dbReference type="Pfam" id="PF02678"/>
    </source>
</evidence>
<dbReference type="InterPro" id="IPR014710">
    <property type="entry name" value="RmlC-like_jellyroll"/>
</dbReference>
<reference evidence="6 7" key="1">
    <citation type="submission" date="2024-08" db="EMBL/GenBank/DDBJ databases">
        <authorList>
            <person name="Lu H."/>
        </authorList>
    </citation>
    <scope>NUCLEOTIDE SEQUENCE [LARGE SCALE GENOMIC DNA]</scope>
    <source>
        <strain evidence="6 7">LYH14W</strain>
    </source>
</reference>
<dbReference type="Pfam" id="PF05726">
    <property type="entry name" value="Pirin_C"/>
    <property type="match status" value="1"/>
</dbReference>
<feature type="region of interest" description="Disordered" evidence="3">
    <location>
        <begin position="325"/>
        <end position="355"/>
    </location>
</feature>
<dbReference type="InterPro" id="IPR003829">
    <property type="entry name" value="Pirin_N_dom"/>
</dbReference>
<dbReference type="SUPFAM" id="SSF51182">
    <property type="entry name" value="RmlC-like cupins"/>
    <property type="match status" value="1"/>
</dbReference>
<organism evidence="6 7">
    <name type="scientific">Pelomonas parva</name>
    <dbReference type="NCBI Taxonomy" id="3299032"/>
    <lineage>
        <taxon>Bacteria</taxon>
        <taxon>Pseudomonadati</taxon>
        <taxon>Pseudomonadota</taxon>
        <taxon>Betaproteobacteria</taxon>
        <taxon>Burkholderiales</taxon>
        <taxon>Sphaerotilaceae</taxon>
        <taxon>Roseateles</taxon>
    </lineage>
</organism>
<evidence type="ECO:0000256" key="1">
    <source>
        <dbReference type="ARBA" id="ARBA00008416"/>
    </source>
</evidence>
<dbReference type="Pfam" id="PF02678">
    <property type="entry name" value="Pirin"/>
    <property type="match status" value="1"/>
</dbReference>
<dbReference type="InterPro" id="IPR008778">
    <property type="entry name" value="Pirin_C_dom"/>
</dbReference>
<keyword evidence="7" id="KW-1185">Reference proteome</keyword>